<proteinExistence type="inferred from homology"/>
<dbReference type="RefSeq" id="WP_231003944.1">
    <property type="nucleotide sequence ID" value="NZ_JAJNEC010000005.1"/>
</dbReference>
<evidence type="ECO:0000313" key="6">
    <source>
        <dbReference type="EMBL" id="MCD2422699.1"/>
    </source>
</evidence>
<dbReference type="InterPro" id="IPR043129">
    <property type="entry name" value="ATPase_NBD"/>
</dbReference>
<dbReference type="CDD" id="cd07773">
    <property type="entry name" value="ASKHA_NBD_FGGY_FK"/>
    <property type="match status" value="1"/>
</dbReference>
<comment type="caution">
    <text evidence="6">The sequence shown here is derived from an EMBL/GenBank/DDBJ whole genome shotgun (WGS) entry which is preliminary data.</text>
</comment>
<evidence type="ECO:0000256" key="1">
    <source>
        <dbReference type="ARBA" id="ARBA00009156"/>
    </source>
</evidence>
<keyword evidence="7" id="KW-1185">Reference proteome</keyword>
<sequence length="447" mass="48192">MLFLGIDMGTSYFKAGLFNREGVLVGSGRVAVPRHSKGREVTLDTGLFWQSLQQCIHTAFIEAKAAPATLAAMAYSSQANTFILTDINGQALTPLILWTDERAPEDPALTGFAAKAQWMETTGIGIPFGAGFCISKVKWFQQQQSDLWQQTAALLTLPDYLTFCLTGARLVDTSTASLLGLMEVEKQIWWPDALEVSGIRNEQLSQLCAMGTDCGRLKAGNPLGLPAGVQLFAGGLDHHMAAMGVGIGAKAKLSESTGTVIAAVLYSHNKKRLKDVCMAPALEPGAYFKMSFDRNGAGALEWYRETYAMEYTMEALLEMAAAVPAGCDGLVALPCAHRYAGKRGFLHQQGRFHHGHYVRAIMESTAMSLKQLISRVDTEQESHAVFSTGGGAKSALWGSIKEAVIGRSFYRNKNNEAACRGAAMIAAMGAGLFATVFEAQQSWLPGE</sequence>
<evidence type="ECO:0000256" key="2">
    <source>
        <dbReference type="ARBA" id="ARBA00022679"/>
    </source>
</evidence>
<dbReference type="InterPro" id="IPR018485">
    <property type="entry name" value="FGGY_C"/>
</dbReference>
<dbReference type="InterPro" id="IPR000577">
    <property type="entry name" value="Carb_kinase_FGGY"/>
</dbReference>
<accession>A0ABS8PNL6</accession>
<dbReference type="GO" id="GO:0016301">
    <property type="term" value="F:kinase activity"/>
    <property type="evidence" value="ECO:0007669"/>
    <property type="project" value="UniProtKB-KW"/>
</dbReference>
<dbReference type="InterPro" id="IPR018484">
    <property type="entry name" value="FGGY_N"/>
</dbReference>
<organism evidence="6 7">
    <name type="scientific">Niabella pedocola</name>
    <dbReference type="NCBI Taxonomy" id="1752077"/>
    <lineage>
        <taxon>Bacteria</taxon>
        <taxon>Pseudomonadati</taxon>
        <taxon>Bacteroidota</taxon>
        <taxon>Chitinophagia</taxon>
        <taxon>Chitinophagales</taxon>
        <taxon>Chitinophagaceae</taxon>
        <taxon>Niabella</taxon>
    </lineage>
</organism>
<dbReference type="PIRSF" id="PIRSF000538">
    <property type="entry name" value="GlpK"/>
    <property type="match status" value="1"/>
</dbReference>
<feature type="domain" description="Carbohydrate kinase FGGY C-terminal" evidence="5">
    <location>
        <begin position="296"/>
        <end position="429"/>
    </location>
</feature>
<feature type="domain" description="Carbohydrate kinase FGGY N-terminal" evidence="4">
    <location>
        <begin position="3"/>
        <end position="244"/>
    </location>
</feature>
<evidence type="ECO:0000256" key="3">
    <source>
        <dbReference type="ARBA" id="ARBA00022777"/>
    </source>
</evidence>
<name>A0ABS8PNL6_9BACT</name>
<dbReference type="Gene3D" id="3.30.420.40">
    <property type="match status" value="2"/>
</dbReference>
<dbReference type="PANTHER" id="PTHR43095">
    <property type="entry name" value="SUGAR KINASE"/>
    <property type="match status" value="1"/>
</dbReference>
<dbReference type="Proteomes" id="UP001199816">
    <property type="component" value="Unassembled WGS sequence"/>
</dbReference>
<dbReference type="SUPFAM" id="SSF53067">
    <property type="entry name" value="Actin-like ATPase domain"/>
    <property type="match status" value="2"/>
</dbReference>
<dbReference type="InterPro" id="IPR050406">
    <property type="entry name" value="FGGY_Carb_Kinase"/>
</dbReference>
<evidence type="ECO:0000259" key="4">
    <source>
        <dbReference type="Pfam" id="PF00370"/>
    </source>
</evidence>
<protein>
    <submittedName>
        <fullName evidence="6">FGGY-family carbohydrate kinase</fullName>
    </submittedName>
</protein>
<evidence type="ECO:0000259" key="5">
    <source>
        <dbReference type="Pfam" id="PF02782"/>
    </source>
</evidence>
<evidence type="ECO:0000313" key="7">
    <source>
        <dbReference type="Proteomes" id="UP001199816"/>
    </source>
</evidence>
<dbReference type="Pfam" id="PF00370">
    <property type="entry name" value="FGGY_N"/>
    <property type="match status" value="1"/>
</dbReference>
<dbReference type="EMBL" id="JAJNEC010000005">
    <property type="protein sequence ID" value="MCD2422699.1"/>
    <property type="molecule type" value="Genomic_DNA"/>
</dbReference>
<gene>
    <name evidence="6" type="ORF">LQ567_08000</name>
</gene>
<keyword evidence="3 6" id="KW-0418">Kinase</keyword>
<dbReference type="Pfam" id="PF02782">
    <property type="entry name" value="FGGY_C"/>
    <property type="match status" value="1"/>
</dbReference>
<keyword evidence="2" id="KW-0808">Transferase</keyword>
<comment type="similarity">
    <text evidence="1">Belongs to the FGGY kinase family.</text>
</comment>
<reference evidence="6 7" key="1">
    <citation type="submission" date="2021-11" db="EMBL/GenBank/DDBJ databases">
        <title>Genomic of Niabella pedocola.</title>
        <authorList>
            <person name="Wu T."/>
        </authorList>
    </citation>
    <scope>NUCLEOTIDE SEQUENCE [LARGE SCALE GENOMIC DNA]</scope>
    <source>
        <strain evidence="6 7">JCM 31011</strain>
    </source>
</reference>
<dbReference type="PANTHER" id="PTHR43095:SF5">
    <property type="entry name" value="XYLULOSE KINASE"/>
    <property type="match status" value="1"/>
</dbReference>